<dbReference type="InterPro" id="IPR051207">
    <property type="entry name" value="ComplexI_NDUFA9_subunit"/>
</dbReference>
<dbReference type="Proteomes" id="UP000267841">
    <property type="component" value="Unassembled WGS sequence"/>
</dbReference>
<feature type="domain" description="NAD-dependent epimerase/dehydratase" evidence="1">
    <location>
        <begin position="3"/>
        <end position="210"/>
    </location>
</feature>
<sequence>MRVFVTGGTGFVGRYVVRYLMERGHKVVLGVRSPEKARALFGDKAEVYSVDFSDKASLREVLSLSKIEAVVHLIGILFENKRRGLTFEKVHYLYSLNLYQTMKELGIERAVHMSALGTHDEAPSRYHQTKRWAEKHLMESGIRYTIFRPSLILGPEQKLFYDMDSITRVIPIVALPGGGNYRFQPVDVRDVAQCFVASLEKPETENSIYELCGTKQVSFRELLQDIFSRWNRRVLMVPLPKFLMYYMGKVVELFVQPPPFSSDQILMMWKDNVCGILGDAQSDGVQKVLEKEPVPYEESLSWALEEYKKIISS</sequence>
<organism evidence="2 3">
    <name type="scientific">Hydrogenivirga caldilitoris</name>
    <dbReference type="NCBI Taxonomy" id="246264"/>
    <lineage>
        <taxon>Bacteria</taxon>
        <taxon>Pseudomonadati</taxon>
        <taxon>Aquificota</taxon>
        <taxon>Aquificia</taxon>
        <taxon>Aquificales</taxon>
        <taxon>Aquificaceae</taxon>
        <taxon>Hydrogenivirga</taxon>
    </lineage>
</organism>
<protein>
    <submittedName>
        <fullName evidence="2">NADH dehydrogenase</fullName>
    </submittedName>
</protein>
<dbReference type="SUPFAM" id="SSF51735">
    <property type="entry name" value="NAD(P)-binding Rossmann-fold domains"/>
    <property type="match status" value="1"/>
</dbReference>
<dbReference type="PANTHER" id="PTHR12126">
    <property type="entry name" value="NADH-UBIQUINONE OXIDOREDUCTASE 39 KDA SUBUNIT-RELATED"/>
    <property type="match status" value="1"/>
</dbReference>
<keyword evidence="3" id="KW-1185">Reference proteome</keyword>
<dbReference type="CDD" id="cd05271">
    <property type="entry name" value="NDUFA9_like_SDR_a"/>
    <property type="match status" value="1"/>
</dbReference>
<name>A0A497XT12_9AQUI</name>
<evidence type="ECO:0000259" key="1">
    <source>
        <dbReference type="Pfam" id="PF01370"/>
    </source>
</evidence>
<dbReference type="GO" id="GO:0044877">
    <property type="term" value="F:protein-containing complex binding"/>
    <property type="evidence" value="ECO:0007669"/>
    <property type="project" value="TreeGrafter"/>
</dbReference>
<comment type="caution">
    <text evidence="2">The sequence shown here is derived from an EMBL/GenBank/DDBJ whole genome shotgun (WGS) entry which is preliminary data.</text>
</comment>
<dbReference type="OrthoDB" id="9807212at2"/>
<dbReference type="InterPro" id="IPR001509">
    <property type="entry name" value="Epimerase_deHydtase"/>
</dbReference>
<dbReference type="Gene3D" id="3.40.50.720">
    <property type="entry name" value="NAD(P)-binding Rossmann-like Domain"/>
    <property type="match status" value="1"/>
</dbReference>
<evidence type="ECO:0000313" key="2">
    <source>
        <dbReference type="EMBL" id="RLJ70053.1"/>
    </source>
</evidence>
<reference evidence="2 3" key="1">
    <citation type="submission" date="2018-10" db="EMBL/GenBank/DDBJ databases">
        <title>Genomic Encyclopedia of Archaeal and Bacterial Type Strains, Phase II (KMG-II): from individual species to whole genera.</title>
        <authorList>
            <person name="Goeker M."/>
        </authorList>
    </citation>
    <scope>NUCLEOTIDE SEQUENCE [LARGE SCALE GENOMIC DNA]</scope>
    <source>
        <strain evidence="2 3">DSM 16510</strain>
    </source>
</reference>
<accession>A0A497XT12</accession>
<proteinExistence type="predicted"/>
<dbReference type="FunFam" id="3.40.50.720:FF:000702">
    <property type="entry name" value="NADH dehydrogenase (Ubiquinone)"/>
    <property type="match status" value="1"/>
</dbReference>
<dbReference type="AlphaFoldDB" id="A0A497XT12"/>
<dbReference type="EMBL" id="RCCJ01000001">
    <property type="protein sequence ID" value="RLJ70053.1"/>
    <property type="molecule type" value="Genomic_DNA"/>
</dbReference>
<gene>
    <name evidence="2" type="ORF">BCF55_0315</name>
</gene>
<dbReference type="InterPro" id="IPR036291">
    <property type="entry name" value="NAD(P)-bd_dom_sf"/>
</dbReference>
<dbReference type="PANTHER" id="PTHR12126:SF11">
    <property type="entry name" value="NADH DEHYDROGENASE [UBIQUINONE] 1 ALPHA SUBCOMPLEX SUBUNIT 9, MITOCHONDRIAL"/>
    <property type="match status" value="1"/>
</dbReference>
<dbReference type="RefSeq" id="WP_121009129.1">
    <property type="nucleotide sequence ID" value="NZ_RCCJ01000001.1"/>
</dbReference>
<dbReference type="Pfam" id="PF01370">
    <property type="entry name" value="Epimerase"/>
    <property type="match status" value="1"/>
</dbReference>
<evidence type="ECO:0000313" key="3">
    <source>
        <dbReference type="Proteomes" id="UP000267841"/>
    </source>
</evidence>